<comment type="similarity">
    <text evidence="2">In the central section; belongs to the inositol 1,4,5-trisphosphate 5-phosphatase family.</text>
</comment>
<dbReference type="InterPro" id="IPR036691">
    <property type="entry name" value="Endo/exonu/phosph_ase_sf"/>
</dbReference>
<evidence type="ECO:0000256" key="1">
    <source>
        <dbReference type="ARBA" id="ARBA00008943"/>
    </source>
</evidence>
<dbReference type="EMBL" id="GL996506">
    <property type="protein sequence ID" value="EGW29977.1"/>
    <property type="molecule type" value="Genomic_DNA"/>
</dbReference>
<sequence length="1134" mass="126414">MRLLYKEEPRTIAIQSHTHTLRFRAQPSSGETKKPLVNLELVPNSHITKHQGYRALLSKEIYGCLGLAYVDNQTYVAIITGAIVNVANPLGNETVDRIYSIDFISLEDNYWDHKLLDSSGFPVISAEDPDDDGVRIQHPCIDLKKLVSNGTFYYSNDFDLTSLLQNRGVNTEQGARSIDHYSKEYMWNSFLMEEMIKYRTNLDHQAQQILDENKFLTVAIRGFAKTVQLGANDSITLISKQSWKRAGTRYNTRGIDDYGNVANYVETEFIYNNPSNSSIFSFVQIRGSVPTFWEQDSTLINPKITLTRSSEATQPIFNAHFKQICENYGVTHIVDLLSKTKPAESQLSNRYKQLYEQCDRNNEIEYTAFDFHQETKVGGFAQAGKIIPLLHKSIEQFGWFYYDLNAEEIITRQDGIFRVNCLDCLDRTNLIQQIICRNILQNILSNTGSRRSEESLMLRYNSLWADNGDAISQIYTGTNALKSSFSRSGKMNIAGALSDVTKSVSRMYQNTFVDSKKQSTIDLLLGVDGKYSKKVKIFDPLHEFVNGKLKQQAGTFTSFKNIKCFTGTYNVNALEPESHIDLSSWLFPPASSSADIYGIGFQELIDLDPRSILNADTTKAGKWAEILNRELNKHGEQYVLLRVESIASMSLFLFVKKSQAVHVTKVSGSSKKTGLGGMTANKGACAVRFNFGDTSFVMITCHLAAGMQATLERYNDYSTILQGLLFPRNYSIRDHDHIIWFGDLNYRINMMNEQCRDSVARGEYNELIQMDQLNEERRHDGAFKPFNEGVISFAPTYKFDKGTSNYDSSEKQRVPSWTDRVLFTSSTGLSKDLTLLKYDSVMDMVLSDHKPVYAVFDVKVNFIDREMKGKIAKELYNVYKREHGGELVSLSSNSSVSSSAGTVDFSTDTLSELNLLDDDINEGAPKLPQRPARRIPPPPTSRKVAPPMQELKPAPVPRRLPPTPNSAPPPPLPRRVPPPSSVESSPVIPASASASVSPTISPKLQNVPIGFSSAPLIPTRSNTAGSLSPNITPVKSAASLPAKSTSSIPVKSTTSLPTKTATPPPQAFKPLVPSKPSALASRKLSIGKSEDEKDEKVNNSDSDTGSDARLPPPAPRQANSVGMSMSDWKPLIPK</sequence>
<comment type="similarity">
    <text evidence="1">Belongs to the synaptojanin family.</text>
</comment>
<evidence type="ECO:0000313" key="8">
    <source>
        <dbReference type="Proteomes" id="UP000000709"/>
    </source>
</evidence>
<dbReference type="FunCoup" id="G3AVT2">
    <property type="interactions" value="388"/>
</dbReference>
<dbReference type="HOGENOM" id="CLU_003016_2_0_1"/>
<evidence type="ECO:0000256" key="5">
    <source>
        <dbReference type="SAM" id="MobiDB-lite"/>
    </source>
</evidence>
<dbReference type="GO" id="GO:0004439">
    <property type="term" value="F:phosphatidylinositol-4,5-bisphosphate 5-phosphatase activity"/>
    <property type="evidence" value="ECO:0007669"/>
    <property type="project" value="UniProtKB-EC"/>
</dbReference>
<dbReference type="PANTHER" id="PTHR11200:SF257">
    <property type="entry name" value="PHOSPHOINOSITIDE 5-PHOSPHATASE"/>
    <property type="match status" value="1"/>
</dbReference>
<proteinExistence type="inferred from homology"/>
<dbReference type="Gene3D" id="3.60.10.10">
    <property type="entry name" value="Endonuclease/exonuclease/phosphatase"/>
    <property type="match status" value="1"/>
</dbReference>
<name>G3AVT2_SPAPN</name>
<dbReference type="KEGG" id="spaa:SPAPADRAFT_52826"/>
<dbReference type="eggNOG" id="KOG0566">
    <property type="taxonomic scope" value="Eukaryota"/>
</dbReference>
<dbReference type="Pfam" id="PF02383">
    <property type="entry name" value="Syja_N"/>
    <property type="match status" value="1"/>
</dbReference>
<dbReference type="STRING" id="619300.G3AVT2"/>
<dbReference type="RefSeq" id="XP_007377743.1">
    <property type="nucleotide sequence ID" value="XM_007377681.1"/>
</dbReference>
<dbReference type="AlphaFoldDB" id="G3AVT2"/>
<feature type="region of interest" description="Disordered" evidence="5">
    <location>
        <begin position="919"/>
        <end position="1134"/>
    </location>
</feature>
<dbReference type="PROSITE" id="PS50275">
    <property type="entry name" value="SAC"/>
    <property type="match status" value="1"/>
</dbReference>
<dbReference type="GO" id="GO:0046856">
    <property type="term" value="P:phosphatidylinositol dephosphorylation"/>
    <property type="evidence" value="ECO:0007669"/>
    <property type="project" value="InterPro"/>
</dbReference>
<dbReference type="Proteomes" id="UP000000709">
    <property type="component" value="Unassembled WGS sequence"/>
</dbReference>
<gene>
    <name evidence="7" type="ORF">SPAPADRAFT_52826</name>
</gene>
<evidence type="ECO:0000256" key="2">
    <source>
        <dbReference type="ARBA" id="ARBA00009678"/>
    </source>
</evidence>
<dbReference type="PANTHER" id="PTHR11200">
    <property type="entry name" value="INOSITOL 5-PHOSPHATASE"/>
    <property type="match status" value="1"/>
</dbReference>
<keyword evidence="4" id="KW-0378">Hydrolase</keyword>
<dbReference type="InterPro" id="IPR046985">
    <property type="entry name" value="IP5"/>
</dbReference>
<evidence type="ECO:0000256" key="3">
    <source>
        <dbReference type="ARBA" id="ARBA00013044"/>
    </source>
</evidence>
<evidence type="ECO:0000313" key="7">
    <source>
        <dbReference type="EMBL" id="EGW29977.1"/>
    </source>
</evidence>
<dbReference type="InterPro" id="IPR000300">
    <property type="entry name" value="IPPc"/>
</dbReference>
<dbReference type="InterPro" id="IPR002013">
    <property type="entry name" value="SAC_dom"/>
</dbReference>
<dbReference type="OMA" id="HPCHELR"/>
<dbReference type="SUPFAM" id="SSF56219">
    <property type="entry name" value="DNase I-like"/>
    <property type="match status" value="1"/>
</dbReference>
<accession>G3AVT2</accession>
<dbReference type="Pfam" id="PF22669">
    <property type="entry name" value="Exo_endo_phos2"/>
    <property type="match status" value="1"/>
</dbReference>
<dbReference type="GO" id="GO:0005737">
    <property type="term" value="C:cytoplasm"/>
    <property type="evidence" value="ECO:0007669"/>
    <property type="project" value="TreeGrafter"/>
</dbReference>
<feature type="domain" description="SAC" evidence="6">
    <location>
        <begin position="143"/>
        <end position="477"/>
    </location>
</feature>
<dbReference type="GeneID" id="18871723"/>
<dbReference type="SMART" id="SM00128">
    <property type="entry name" value="IPPc"/>
    <property type="match status" value="1"/>
</dbReference>
<dbReference type="GO" id="GO:0016020">
    <property type="term" value="C:membrane"/>
    <property type="evidence" value="ECO:0007669"/>
    <property type="project" value="TreeGrafter"/>
</dbReference>
<evidence type="ECO:0000259" key="6">
    <source>
        <dbReference type="PROSITE" id="PS50275"/>
    </source>
</evidence>
<feature type="compositionally biased region" description="Pro residues" evidence="5">
    <location>
        <begin position="954"/>
        <end position="980"/>
    </location>
</feature>
<dbReference type="EC" id="3.1.3.36" evidence="3"/>
<reference evidence="7 8" key="1">
    <citation type="journal article" date="2011" name="Proc. Natl. Acad. Sci. U.S.A.">
        <title>Comparative genomics of xylose-fermenting fungi for enhanced biofuel production.</title>
        <authorList>
            <person name="Wohlbach D.J."/>
            <person name="Kuo A."/>
            <person name="Sato T.K."/>
            <person name="Potts K.M."/>
            <person name="Salamov A.A."/>
            <person name="LaButti K.M."/>
            <person name="Sun H."/>
            <person name="Clum A."/>
            <person name="Pangilinan J.L."/>
            <person name="Lindquist E.A."/>
            <person name="Lucas S."/>
            <person name="Lapidus A."/>
            <person name="Jin M."/>
            <person name="Gunawan C."/>
            <person name="Balan V."/>
            <person name="Dale B.E."/>
            <person name="Jeffries T.W."/>
            <person name="Zinkel R."/>
            <person name="Barry K.W."/>
            <person name="Grigoriev I.V."/>
            <person name="Gasch A.P."/>
        </authorList>
    </citation>
    <scope>NUCLEOTIDE SEQUENCE [LARGE SCALE GENOMIC DNA]</scope>
    <source>
        <strain evidence="8">NRRL Y-27907 / 11-Y1</strain>
    </source>
</reference>
<organism evidence="8">
    <name type="scientific">Spathaspora passalidarum (strain NRRL Y-27907 / 11-Y1)</name>
    <dbReference type="NCBI Taxonomy" id="619300"/>
    <lineage>
        <taxon>Eukaryota</taxon>
        <taxon>Fungi</taxon>
        <taxon>Dikarya</taxon>
        <taxon>Ascomycota</taxon>
        <taxon>Saccharomycotina</taxon>
        <taxon>Pichiomycetes</taxon>
        <taxon>Debaryomycetaceae</taxon>
        <taxon>Spathaspora</taxon>
    </lineage>
</organism>
<protein>
    <recommendedName>
        <fullName evidence="3">phosphoinositide 5-phosphatase</fullName>
        <ecNumber evidence="3">3.1.3.36</ecNumber>
    </recommendedName>
</protein>
<dbReference type="OrthoDB" id="405996at2759"/>
<feature type="compositionally biased region" description="Polar residues" evidence="5">
    <location>
        <begin position="1019"/>
        <end position="1033"/>
    </location>
</feature>
<feature type="compositionally biased region" description="Polar residues" evidence="5">
    <location>
        <begin position="1042"/>
        <end position="1061"/>
    </location>
</feature>
<dbReference type="GO" id="GO:0043813">
    <property type="term" value="F:phosphatidylinositol-3,5-bisphosphate 5-phosphatase activity"/>
    <property type="evidence" value="ECO:0007669"/>
    <property type="project" value="TreeGrafter"/>
</dbReference>
<dbReference type="InParanoid" id="G3AVT2"/>
<keyword evidence="8" id="KW-1185">Reference proteome</keyword>
<feature type="compositionally biased region" description="Basic and acidic residues" evidence="5">
    <location>
        <begin position="1088"/>
        <end position="1098"/>
    </location>
</feature>
<evidence type="ECO:0000256" key="4">
    <source>
        <dbReference type="ARBA" id="ARBA00022801"/>
    </source>
</evidence>
<feature type="compositionally biased region" description="Low complexity" evidence="5">
    <location>
        <begin position="981"/>
        <end position="1002"/>
    </location>
</feature>